<evidence type="ECO:0000313" key="2">
    <source>
        <dbReference type="EMBL" id="KAK9979626.1"/>
    </source>
</evidence>
<feature type="region of interest" description="Disordered" evidence="1">
    <location>
        <begin position="122"/>
        <end position="164"/>
    </location>
</feature>
<feature type="compositionally biased region" description="Basic residues" evidence="1">
    <location>
        <begin position="59"/>
        <end position="68"/>
    </location>
</feature>
<accession>A0AAW2B0S9</accession>
<comment type="caution">
    <text evidence="2">The sequence shown here is derived from an EMBL/GenBank/DDBJ whole genome shotgun (WGS) entry which is preliminary data.</text>
</comment>
<organism evidence="2 3">
    <name type="scientific">Culter alburnus</name>
    <name type="common">Topmouth culter</name>
    <dbReference type="NCBI Taxonomy" id="194366"/>
    <lineage>
        <taxon>Eukaryota</taxon>
        <taxon>Metazoa</taxon>
        <taxon>Chordata</taxon>
        <taxon>Craniata</taxon>
        <taxon>Vertebrata</taxon>
        <taxon>Euteleostomi</taxon>
        <taxon>Actinopterygii</taxon>
        <taxon>Neopterygii</taxon>
        <taxon>Teleostei</taxon>
        <taxon>Ostariophysi</taxon>
        <taxon>Cypriniformes</taxon>
        <taxon>Xenocyprididae</taxon>
        <taxon>Xenocypridinae</taxon>
        <taxon>Culter</taxon>
    </lineage>
</organism>
<feature type="region of interest" description="Disordered" evidence="1">
    <location>
        <begin position="1"/>
        <end position="26"/>
    </location>
</feature>
<sequence length="221" mass="24237">MAMSTMPTYFPESADQSSSPELSDELTMAVAAGQETSSPVFSDASEKTAYSGLSDATLKTKKQWRQKKTQGAPVPDRSTQREPVPTLSQQKAPVPVHSDMGKLTSSLVFSDASEKVMHSGFLDASLKTREQQKKKQRQKKTQEAAAAAGSPPGAPVPAGNQQRGKHRIPEHLIKLLQNVSFDREHPCPLFPHKKHLCLPQGCSHVLHMENPCQTRFQIGKN</sequence>
<feature type="compositionally biased region" description="Low complexity" evidence="1">
    <location>
        <begin position="143"/>
        <end position="159"/>
    </location>
</feature>
<dbReference type="Proteomes" id="UP001479290">
    <property type="component" value="Unassembled WGS sequence"/>
</dbReference>
<name>A0AAW2B0S9_CULAL</name>
<dbReference type="AlphaFoldDB" id="A0AAW2B0S9"/>
<keyword evidence="3" id="KW-1185">Reference proteome</keyword>
<gene>
    <name evidence="2" type="ORF">ABG768_013045</name>
</gene>
<feature type="region of interest" description="Disordered" evidence="1">
    <location>
        <begin position="53"/>
        <end position="99"/>
    </location>
</feature>
<evidence type="ECO:0000313" key="3">
    <source>
        <dbReference type="Proteomes" id="UP001479290"/>
    </source>
</evidence>
<evidence type="ECO:0000256" key="1">
    <source>
        <dbReference type="SAM" id="MobiDB-lite"/>
    </source>
</evidence>
<reference evidence="2 3" key="1">
    <citation type="submission" date="2024-05" db="EMBL/GenBank/DDBJ databases">
        <title>A high-quality chromosomal-level genome assembly of Topmouth culter (Culter alburnus).</title>
        <authorList>
            <person name="Zhao H."/>
        </authorList>
    </citation>
    <scope>NUCLEOTIDE SEQUENCE [LARGE SCALE GENOMIC DNA]</scope>
    <source>
        <strain evidence="2">CATC2023</strain>
        <tissue evidence="2">Muscle</tissue>
    </source>
</reference>
<dbReference type="EMBL" id="JAWDJR010000002">
    <property type="protein sequence ID" value="KAK9979626.1"/>
    <property type="molecule type" value="Genomic_DNA"/>
</dbReference>
<proteinExistence type="predicted"/>
<protein>
    <submittedName>
        <fullName evidence="2">Uncharacterized protein</fullName>
    </submittedName>
</protein>